<organism evidence="1 2">
    <name type="scientific">Microbacterium phage Megan</name>
    <dbReference type="NCBI Taxonomy" id="2656551"/>
    <lineage>
        <taxon>Viruses</taxon>
        <taxon>Duplodnaviria</taxon>
        <taxon>Heunggongvirae</taxon>
        <taxon>Uroviricota</taxon>
        <taxon>Caudoviricetes</taxon>
        <taxon>Hodgkinviridae</taxon>
        <taxon>Meganvirus</taxon>
        <taxon>Meganvirus megan</taxon>
    </lineage>
</organism>
<dbReference type="RefSeq" id="YP_010751368.1">
    <property type="nucleotide sequence ID" value="NC_073368.1"/>
</dbReference>
<gene>
    <name evidence="1" type="primary">77</name>
    <name evidence="1" type="ORF">PBI_MEGAN_77</name>
</gene>
<protein>
    <submittedName>
        <fullName evidence="1">Uncharacterized protein</fullName>
    </submittedName>
</protein>
<sequence length="122" mass="13034">MPMSPPCSSVVHVRHTTKGSPMQITDTTPVVLMSIAERQGYSATQVTNTMTLGDLQAALEEAIERWGAEAVIVTNNGDRYGAQFGGVDSHNDTFYTQEDECENCGSTAPADEGYCPGCGEAR</sequence>
<reference evidence="1 2" key="1">
    <citation type="submission" date="2019-10" db="EMBL/GenBank/DDBJ databases">
        <authorList>
            <person name="Abad L.A."/>
            <person name="AUll H.A."/>
            <person name="Garlena R.A."/>
            <person name="Russell D.A."/>
            <person name="Pope W.H."/>
            <person name="Jacobs-Sera D."/>
            <person name="Hatfull G.F."/>
        </authorList>
    </citation>
    <scope>NUCLEOTIDE SEQUENCE [LARGE SCALE GENOMIC DNA]</scope>
</reference>
<evidence type="ECO:0000313" key="1">
    <source>
        <dbReference type="EMBL" id="QGJ92747.1"/>
    </source>
</evidence>
<dbReference type="GeneID" id="80005034"/>
<proteinExistence type="predicted"/>
<evidence type="ECO:0000313" key="2">
    <source>
        <dbReference type="Proteomes" id="UP000425388"/>
    </source>
</evidence>
<keyword evidence="2" id="KW-1185">Reference proteome</keyword>
<dbReference type="EMBL" id="MN586020">
    <property type="protein sequence ID" value="QGJ92747.1"/>
    <property type="molecule type" value="Genomic_DNA"/>
</dbReference>
<accession>A0A649VK60</accession>
<dbReference type="KEGG" id="vg:80005034"/>
<dbReference type="Proteomes" id="UP000425388">
    <property type="component" value="Segment"/>
</dbReference>
<name>A0A649VK60_9CAUD</name>